<evidence type="ECO:0000256" key="7">
    <source>
        <dbReference type="ARBA" id="ARBA00023242"/>
    </source>
</evidence>
<dbReference type="InterPro" id="IPR036867">
    <property type="entry name" value="R3H_dom_sf"/>
</dbReference>
<dbReference type="CDD" id="cd17917">
    <property type="entry name" value="DEXHc_RHA-like"/>
    <property type="match status" value="1"/>
</dbReference>
<evidence type="ECO:0008006" key="17">
    <source>
        <dbReference type="Google" id="ProtNLM"/>
    </source>
</evidence>
<dbReference type="GO" id="GO:0004386">
    <property type="term" value="F:helicase activity"/>
    <property type="evidence" value="ECO:0007669"/>
    <property type="project" value="UniProtKB-KW"/>
</dbReference>
<evidence type="ECO:0000256" key="8">
    <source>
        <dbReference type="ARBA" id="ARBA00060772"/>
    </source>
</evidence>
<dbReference type="GO" id="GO:0003677">
    <property type="term" value="F:DNA binding"/>
    <property type="evidence" value="ECO:0007669"/>
    <property type="project" value="UniProtKB-ARBA"/>
</dbReference>
<dbReference type="FunFam" id="3.30.1370.50:FF:000002">
    <property type="entry name" value="Immunoglobulin mu DNA-binding protein 2"/>
    <property type="match status" value="1"/>
</dbReference>
<dbReference type="PROSITE" id="PS51061">
    <property type="entry name" value="R3H"/>
    <property type="match status" value="1"/>
</dbReference>
<dbReference type="Pfam" id="PF01424">
    <property type="entry name" value="R3H"/>
    <property type="match status" value="1"/>
</dbReference>
<dbReference type="InterPro" id="IPR011709">
    <property type="entry name" value="DEAD-box_helicase_OB_fold"/>
</dbReference>
<dbReference type="PANTHER" id="PTHR18934:SF213">
    <property type="entry name" value="3'-5' RNA HELICASE YTHDC2"/>
    <property type="match status" value="1"/>
</dbReference>
<dbReference type="InterPro" id="IPR014001">
    <property type="entry name" value="Helicase_ATP-bd"/>
</dbReference>
<evidence type="ECO:0000256" key="4">
    <source>
        <dbReference type="ARBA" id="ARBA00022806"/>
    </source>
</evidence>
<dbReference type="InterPro" id="IPR027417">
    <property type="entry name" value="P-loop_NTPase"/>
</dbReference>
<feature type="domain" description="R3H" evidence="12">
    <location>
        <begin position="17"/>
        <end position="81"/>
    </location>
</feature>
<dbReference type="GO" id="GO:0016787">
    <property type="term" value="F:hydrolase activity"/>
    <property type="evidence" value="ECO:0007669"/>
    <property type="project" value="UniProtKB-KW"/>
</dbReference>
<dbReference type="PROSITE" id="PS50882">
    <property type="entry name" value="YTH"/>
    <property type="match status" value="1"/>
</dbReference>
<dbReference type="GO" id="GO:0003723">
    <property type="term" value="F:RNA binding"/>
    <property type="evidence" value="ECO:0007669"/>
    <property type="project" value="UniProtKB-KW"/>
</dbReference>
<dbReference type="Pfam" id="PF12796">
    <property type="entry name" value="Ank_2"/>
    <property type="match status" value="1"/>
</dbReference>
<comment type="subcellular location">
    <subcellularLocation>
        <location evidence="1">Nucleus</location>
    </subcellularLocation>
</comment>
<evidence type="ECO:0000259" key="14">
    <source>
        <dbReference type="PROSITE" id="PS51194"/>
    </source>
</evidence>
<evidence type="ECO:0000259" key="13">
    <source>
        <dbReference type="PROSITE" id="PS51192"/>
    </source>
</evidence>
<dbReference type="SUPFAM" id="SSF82708">
    <property type="entry name" value="R3H domain"/>
    <property type="match status" value="1"/>
</dbReference>
<comment type="caution">
    <text evidence="15">The sequence shown here is derived from an EMBL/GenBank/DDBJ whole genome shotgun (WGS) entry which is preliminary data.</text>
</comment>
<dbReference type="FunFam" id="3.40.50.300:FF:000526">
    <property type="entry name" value="DExH-box ATP-dependent RNA helicase DExH3"/>
    <property type="match status" value="1"/>
</dbReference>
<dbReference type="SMART" id="SM00487">
    <property type="entry name" value="DEXDc"/>
    <property type="match status" value="1"/>
</dbReference>
<sequence>MPRNRKSGLAVGNSIEEEVKMAVGMTIRQFMTDHTRMEHAFPSSLTREQRAYVHQFAIENNLQSKSRGKGPNRFLTIYKRDGSTIIGDDATLPLGVSSLEDIGRLLSRNPVTPKERQDVAPYVDRDAERRMEAMVRTAVSEAKKDAACRILGRLSSGVAQVPPQANANPEITLQRAGLPIAAYREEILNTIGANQVTIICGETGSGKTTQVPQFLLEQATTAGKACRLICGQPRRIAAVSVSERVASERGEELGGTIGYQVRLESRTSLKSLLTYCTYGVLLRSLMAGDTALASVSHVIVDEVHERDRHCDFLLLVLRDMLARCRGLRLVLMSATADLNTLTNYFRGAVIINVPGKLYEVEEFFLEDVLRITGYEIPGSKKPAKNQEAVDSQTIEKLDEAMEAAWDQGSDENFSRLLGLLEGRSVDHRHTYTQATALMIAAAKNRPDVVTQLLSKGADPSAVANNEFTALEWAVECGYENIAQMLREYIESGSPQVVSQDQERLDTYQKEAAAADDSIDHNLVATLVAHLSSKGDPGAILIFMPGYEDIVGCSEKIHEAMTSVGVQYKVFMLHSNINVCNLNFYQQCTAELIFFQTSEQKQVFRVIPERKIILSTNIAETSVTIEDVVYVIDSGKVKEKSLDAGTGICQLKCMWISEACAKQRQGRAGRLQPGQCFRLYSRQRFQWFTKHATPEILRLPLHELCLAAKLLAPFNTSIADFLAKAPEPPPPLATRNAVNLLKLTDALTPCEDLTELGQHLVNLAVEPRLGKCLLFAILLRCLDPVLTIVCTLAHKEPFVLPQAPYLRKSSSESKRRLAAGTFSDHMTLLRAFQLWQESRSKNRDRKFCEQNFVSHAVLEMVTGLRAQLLGQLRASGFVRTRGGSDLHELNQFSDNWAVIKAALTAGLYPNLARVDRDHQQLRTRTEAKVRFHPSTVLRDGGDYKNTLTELPSDWILYEEMGRMGRMCHIRTCTVVSPVTVFLMAGPSRMAYDPQFDGEADEARCQLAAELESDSENEDEPCRTLLRLDEWASFRLEASNARALVQLRQKLHSLFLRRLKGPAAQKVSSQGDDQVIRTVVSVLTNEEKSLKLPQPLGIGQKPRAFDFSRPYERSTDSSSATSSPCMSPNSDSSHTSDSAIRYLVIKNGSLQLLHDAVASGHWTFTPNTLRSIAKAQREGKTVVVIFSVQGSGGFQGYARLGRPEMATCPLQWLKVGDVPFQAARHLLNPWHNNQRVQHSRDGQALEPRVGEALCQLWDRLPPHPATLPMPHFVSESMPQSFGGRAIRGNYDPYRPRNKYY</sequence>
<dbReference type="Pfam" id="PF04146">
    <property type="entry name" value="YTH"/>
    <property type="match status" value="1"/>
</dbReference>
<dbReference type="EMBL" id="CADEPI010000096">
    <property type="protein sequence ID" value="CAB3374297.1"/>
    <property type="molecule type" value="Genomic_DNA"/>
</dbReference>
<dbReference type="SMART" id="SM00248">
    <property type="entry name" value="ANK"/>
    <property type="match status" value="2"/>
</dbReference>
<comment type="similarity">
    <text evidence="8">Belongs to the DExH box helicase family.</text>
</comment>
<dbReference type="InterPro" id="IPR001374">
    <property type="entry name" value="R3H_dom"/>
</dbReference>
<dbReference type="SMART" id="SM00393">
    <property type="entry name" value="R3H"/>
    <property type="match status" value="1"/>
</dbReference>
<dbReference type="SMART" id="SM00490">
    <property type="entry name" value="HELICc"/>
    <property type="match status" value="1"/>
</dbReference>
<evidence type="ECO:0000313" key="16">
    <source>
        <dbReference type="Proteomes" id="UP000494165"/>
    </source>
</evidence>
<dbReference type="InterPro" id="IPR002110">
    <property type="entry name" value="Ankyrin_rpt"/>
</dbReference>
<evidence type="ECO:0000256" key="6">
    <source>
        <dbReference type="ARBA" id="ARBA00022884"/>
    </source>
</evidence>
<keyword evidence="2" id="KW-0547">Nucleotide-binding</keyword>
<feature type="domain" description="YTH" evidence="11">
    <location>
        <begin position="1138"/>
        <end position="1255"/>
    </location>
</feature>
<dbReference type="PROSITE" id="PS50297">
    <property type="entry name" value="ANK_REP_REGION"/>
    <property type="match status" value="1"/>
</dbReference>
<dbReference type="InterPro" id="IPR002464">
    <property type="entry name" value="DNA/RNA_helicase_DEAH_CS"/>
</dbReference>
<dbReference type="Pfam" id="PF00271">
    <property type="entry name" value="Helicase_C"/>
    <property type="match status" value="1"/>
</dbReference>
<reference evidence="15 16" key="1">
    <citation type="submission" date="2020-04" db="EMBL/GenBank/DDBJ databases">
        <authorList>
            <person name="Alioto T."/>
            <person name="Alioto T."/>
            <person name="Gomez Garrido J."/>
        </authorList>
    </citation>
    <scope>NUCLEOTIDE SEQUENCE [LARGE SCALE GENOMIC DNA]</scope>
</reference>
<dbReference type="Gene3D" id="3.40.50.300">
    <property type="entry name" value="P-loop containing nucleotide triphosphate hydrolases"/>
    <property type="match status" value="2"/>
</dbReference>
<feature type="domain" description="Helicase ATP-binding" evidence="13">
    <location>
        <begin position="188"/>
        <end position="354"/>
    </location>
</feature>
<feature type="compositionally biased region" description="Low complexity" evidence="10">
    <location>
        <begin position="1114"/>
        <end position="1131"/>
    </location>
</feature>
<dbReference type="PROSITE" id="PS51192">
    <property type="entry name" value="HELICASE_ATP_BIND_1"/>
    <property type="match status" value="1"/>
</dbReference>
<evidence type="ECO:0000259" key="11">
    <source>
        <dbReference type="PROSITE" id="PS50882"/>
    </source>
</evidence>
<feature type="region of interest" description="Disordered" evidence="10">
    <location>
        <begin position="1091"/>
        <end position="1131"/>
    </location>
</feature>
<dbReference type="Pfam" id="PF07717">
    <property type="entry name" value="OB_NTP_bind"/>
    <property type="match status" value="1"/>
</dbReference>
<evidence type="ECO:0000256" key="2">
    <source>
        <dbReference type="ARBA" id="ARBA00022741"/>
    </source>
</evidence>
<keyword evidence="9" id="KW-0040">ANK repeat</keyword>
<feature type="repeat" description="ANK" evidence="9">
    <location>
        <begin position="432"/>
        <end position="464"/>
    </location>
</feature>
<evidence type="ECO:0000259" key="12">
    <source>
        <dbReference type="PROSITE" id="PS51061"/>
    </source>
</evidence>
<dbReference type="OrthoDB" id="6103986at2759"/>
<dbReference type="SUPFAM" id="SSF48403">
    <property type="entry name" value="Ankyrin repeat"/>
    <property type="match status" value="1"/>
</dbReference>
<dbReference type="Gene3D" id="3.10.590.10">
    <property type="entry name" value="ph1033 like domains"/>
    <property type="match status" value="1"/>
</dbReference>
<dbReference type="Gene3D" id="1.20.120.1080">
    <property type="match status" value="1"/>
</dbReference>
<keyword evidence="5" id="KW-0067">ATP-binding</keyword>
<name>A0A8S1D2D8_9INSE</name>
<dbReference type="InterPro" id="IPR007275">
    <property type="entry name" value="YTH_domain"/>
</dbReference>
<dbReference type="FunFam" id="1.20.120.1080:FF:000008">
    <property type="entry name" value="probable ATP-dependent RNA helicase YTHDC2"/>
    <property type="match status" value="1"/>
</dbReference>
<dbReference type="GO" id="GO:0005634">
    <property type="term" value="C:nucleus"/>
    <property type="evidence" value="ECO:0007669"/>
    <property type="project" value="UniProtKB-SubCell"/>
</dbReference>
<dbReference type="CDD" id="cd18791">
    <property type="entry name" value="SF2_C_RHA"/>
    <property type="match status" value="1"/>
</dbReference>
<evidence type="ECO:0000256" key="1">
    <source>
        <dbReference type="ARBA" id="ARBA00004123"/>
    </source>
</evidence>
<gene>
    <name evidence="15" type="ORF">CLODIP_2_CD05999</name>
</gene>
<dbReference type="InterPro" id="IPR036770">
    <property type="entry name" value="Ankyrin_rpt-contain_sf"/>
</dbReference>
<dbReference type="Gene3D" id="1.25.40.20">
    <property type="entry name" value="Ankyrin repeat-containing domain"/>
    <property type="match status" value="1"/>
</dbReference>
<dbReference type="GO" id="GO:0005524">
    <property type="term" value="F:ATP binding"/>
    <property type="evidence" value="ECO:0007669"/>
    <property type="project" value="UniProtKB-KW"/>
</dbReference>
<dbReference type="InterPro" id="IPR007502">
    <property type="entry name" value="Helicase-assoc_dom"/>
</dbReference>
<dbReference type="Gene3D" id="3.30.1370.50">
    <property type="entry name" value="R3H-like domain"/>
    <property type="match status" value="1"/>
</dbReference>
<dbReference type="PROSITE" id="PS50088">
    <property type="entry name" value="ANK_REPEAT"/>
    <property type="match status" value="1"/>
</dbReference>
<organism evidence="15 16">
    <name type="scientific">Cloeon dipterum</name>
    <dbReference type="NCBI Taxonomy" id="197152"/>
    <lineage>
        <taxon>Eukaryota</taxon>
        <taxon>Metazoa</taxon>
        <taxon>Ecdysozoa</taxon>
        <taxon>Arthropoda</taxon>
        <taxon>Hexapoda</taxon>
        <taxon>Insecta</taxon>
        <taxon>Pterygota</taxon>
        <taxon>Palaeoptera</taxon>
        <taxon>Ephemeroptera</taxon>
        <taxon>Pisciforma</taxon>
        <taxon>Baetidae</taxon>
        <taxon>Cloeon</taxon>
    </lineage>
</organism>
<protein>
    <recommendedName>
        <fullName evidence="17">RNA helicase</fullName>
    </recommendedName>
</protein>
<proteinExistence type="inferred from homology"/>
<evidence type="ECO:0000256" key="9">
    <source>
        <dbReference type="PROSITE-ProRule" id="PRU00023"/>
    </source>
</evidence>
<dbReference type="Pfam" id="PF21010">
    <property type="entry name" value="HA2_C"/>
    <property type="match status" value="1"/>
</dbReference>
<evidence type="ECO:0000256" key="3">
    <source>
        <dbReference type="ARBA" id="ARBA00022801"/>
    </source>
</evidence>
<evidence type="ECO:0000256" key="5">
    <source>
        <dbReference type="ARBA" id="ARBA00022840"/>
    </source>
</evidence>
<keyword evidence="7" id="KW-0539">Nucleus</keyword>
<feature type="compositionally biased region" description="Basic and acidic residues" evidence="10">
    <location>
        <begin position="1101"/>
        <end position="1113"/>
    </location>
</feature>
<keyword evidence="3" id="KW-0378">Hydrolase</keyword>
<keyword evidence="4" id="KW-0347">Helicase</keyword>
<dbReference type="SUPFAM" id="SSF52540">
    <property type="entry name" value="P-loop containing nucleoside triphosphate hydrolases"/>
    <property type="match status" value="2"/>
</dbReference>
<evidence type="ECO:0000313" key="15">
    <source>
        <dbReference type="EMBL" id="CAB3374297.1"/>
    </source>
</evidence>
<keyword evidence="16" id="KW-1185">Reference proteome</keyword>
<feature type="domain" description="Helicase C-terminal" evidence="14">
    <location>
        <begin position="521"/>
        <end position="711"/>
    </location>
</feature>
<evidence type="ECO:0000256" key="10">
    <source>
        <dbReference type="SAM" id="MobiDB-lite"/>
    </source>
</evidence>
<dbReference type="InterPro" id="IPR001650">
    <property type="entry name" value="Helicase_C-like"/>
</dbReference>
<dbReference type="PROSITE" id="PS00690">
    <property type="entry name" value="DEAH_ATP_HELICASE"/>
    <property type="match status" value="1"/>
</dbReference>
<dbReference type="PANTHER" id="PTHR18934">
    <property type="entry name" value="ATP-DEPENDENT RNA HELICASE"/>
    <property type="match status" value="1"/>
</dbReference>
<dbReference type="CDD" id="cd21134">
    <property type="entry name" value="YTH"/>
    <property type="match status" value="1"/>
</dbReference>
<dbReference type="SMART" id="SM00847">
    <property type="entry name" value="HA2"/>
    <property type="match status" value="1"/>
</dbReference>
<keyword evidence="6" id="KW-0694">RNA-binding</keyword>
<dbReference type="Proteomes" id="UP000494165">
    <property type="component" value="Unassembled WGS sequence"/>
</dbReference>
<accession>A0A8S1D2D8</accession>
<dbReference type="PROSITE" id="PS51194">
    <property type="entry name" value="HELICASE_CTER"/>
    <property type="match status" value="1"/>
</dbReference>
<dbReference type="Pfam" id="PF00270">
    <property type="entry name" value="DEAD"/>
    <property type="match status" value="1"/>
</dbReference>
<dbReference type="InterPro" id="IPR011545">
    <property type="entry name" value="DEAD/DEAH_box_helicase_dom"/>
</dbReference>